<feature type="transmembrane region" description="Helical" evidence="1">
    <location>
        <begin position="75"/>
        <end position="91"/>
    </location>
</feature>
<accession>A0A387AN44</accession>
<dbReference type="Proteomes" id="UP000272003">
    <property type="component" value="Chromosome"/>
</dbReference>
<sequence>MKIVSIIFKVIATLIGIEQMVFIGIGIAGDAQSIDNNGFSFALTFLIFLEILFLIILLAQIISTYIKRVSIKQEIVVFIVLLILGIILFAMHAATLILLVAVILTGLLSIIIKQIDYNLMPK</sequence>
<feature type="transmembrane region" description="Helical" evidence="1">
    <location>
        <begin position="97"/>
        <end position="115"/>
    </location>
</feature>
<dbReference type="EMBL" id="CP032626">
    <property type="protein sequence ID" value="AYF92084.1"/>
    <property type="molecule type" value="Genomic_DNA"/>
</dbReference>
<evidence type="ECO:0000313" key="3">
    <source>
        <dbReference type="Proteomes" id="UP000272003"/>
    </source>
</evidence>
<proteinExistence type="predicted"/>
<keyword evidence="1" id="KW-0812">Transmembrane</keyword>
<feature type="transmembrane region" description="Helical" evidence="1">
    <location>
        <begin position="7"/>
        <end position="29"/>
    </location>
</feature>
<dbReference type="KEGG" id="abom:D7I45_00560"/>
<organism evidence="2 3">
    <name type="scientific">Apilactobacillus bombintestini</name>
    <dbReference type="NCBI Taxonomy" id="2419772"/>
    <lineage>
        <taxon>Bacteria</taxon>
        <taxon>Bacillati</taxon>
        <taxon>Bacillota</taxon>
        <taxon>Bacilli</taxon>
        <taxon>Lactobacillales</taxon>
        <taxon>Lactobacillaceae</taxon>
        <taxon>Apilactobacillus</taxon>
    </lineage>
</organism>
<keyword evidence="1" id="KW-1133">Transmembrane helix</keyword>
<keyword evidence="1" id="KW-0472">Membrane</keyword>
<name>A0A387AN44_9LACO</name>
<keyword evidence="3" id="KW-1185">Reference proteome</keyword>
<evidence type="ECO:0000313" key="2">
    <source>
        <dbReference type="EMBL" id="AYF92084.1"/>
    </source>
</evidence>
<evidence type="ECO:0000256" key="1">
    <source>
        <dbReference type="SAM" id="Phobius"/>
    </source>
</evidence>
<dbReference type="AlphaFoldDB" id="A0A387AN44"/>
<feature type="transmembrane region" description="Helical" evidence="1">
    <location>
        <begin position="41"/>
        <end position="63"/>
    </location>
</feature>
<reference evidence="2 3" key="1">
    <citation type="submission" date="2018-09" db="EMBL/GenBank/DDBJ databases">
        <title>Genome sequencing of strain BHWM-4.</title>
        <authorList>
            <person name="Heo J."/>
            <person name="Kim S.-J."/>
            <person name="Kwon S.-W."/>
        </authorList>
    </citation>
    <scope>NUCLEOTIDE SEQUENCE [LARGE SCALE GENOMIC DNA]</scope>
    <source>
        <strain evidence="2 3">BHWM-4</strain>
    </source>
</reference>
<gene>
    <name evidence="2" type="ORF">D7I45_00560</name>
</gene>
<dbReference type="RefSeq" id="WP_120783858.1">
    <property type="nucleotide sequence ID" value="NZ_CP032626.1"/>
</dbReference>
<protein>
    <submittedName>
        <fullName evidence="2">Uncharacterized protein</fullName>
    </submittedName>
</protein>